<gene>
    <name evidence="5" type="ORF">Fi14EGH31_09690</name>
</gene>
<feature type="transmembrane region" description="Helical" evidence="3">
    <location>
        <begin position="511"/>
        <end position="530"/>
    </location>
</feature>
<dbReference type="PANTHER" id="PTHR24220">
    <property type="entry name" value="IMPORT ATP-BINDING PROTEIN"/>
    <property type="match status" value="1"/>
</dbReference>
<dbReference type="Gene3D" id="3.40.50.300">
    <property type="entry name" value="P-loop containing nucleotide triphosphate hydrolases"/>
    <property type="match status" value="1"/>
</dbReference>
<name>A0A7I8DXA6_9FIRM</name>
<proteinExistence type="predicted"/>
<dbReference type="SUPFAM" id="SSF52540">
    <property type="entry name" value="P-loop containing nucleoside triphosphate hydrolases"/>
    <property type="match status" value="1"/>
</dbReference>
<keyword evidence="2" id="KW-0067">ATP-binding</keyword>
<organism evidence="5 6">
    <name type="scientific">Faecalibacillus intestinalis</name>
    <dbReference type="NCBI Taxonomy" id="1982626"/>
    <lineage>
        <taxon>Bacteria</taxon>
        <taxon>Bacillati</taxon>
        <taxon>Bacillota</taxon>
        <taxon>Erysipelotrichia</taxon>
        <taxon>Erysipelotrichales</taxon>
        <taxon>Coprobacillaceae</taxon>
        <taxon>Faecalibacillus</taxon>
    </lineage>
</organism>
<dbReference type="InterPro" id="IPR017871">
    <property type="entry name" value="ABC_transporter-like_CS"/>
</dbReference>
<evidence type="ECO:0000256" key="3">
    <source>
        <dbReference type="SAM" id="Phobius"/>
    </source>
</evidence>
<dbReference type="KEGG" id="fit:Fi14EGH31_09690"/>
<dbReference type="Pfam" id="PF00005">
    <property type="entry name" value="ABC_tran"/>
    <property type="match status" value="1"/>
</dbReference>
<dbReference type="InterPro" id="IPR015854">
    <property type="entry name" value="ABC_transpr_LolD-like"/>
</dbReference>
<reference evidence="6" key="1">
    <citation type="submission" date="2020-09" db="EMBL/GenBank/DDBJ databases">
        <title>Complete genome sequencing of Faecalibacillus intestinalis strain 14EGH31.</title>
        <authorList>
            <person name="Sakamoto M."/>
            <person name="Murakami T."/>
            <person name="Mori H."/>
        </authorList>
    </citation>
    <scope>NUCLEOTIDE SEQUENCE [LARGE SCALE GENOMIC DNA]</scope>
    <source>
        <strain evidence="6">14EGH31</strain>
    </source>
</reference>
<dbReference type="RefSeq" id="WP_200765209.1">
    <property type="nucleotide sequence ID" value="NZ_AP024085.1"/>
</dbReference>
<dbReference type="PROSITE" id="PS50893">
    <property type="entry name" value="ABC_TRANSPORTER_2"/>
    <property type="match status" value="1"/>
</dbReference>
<dbReference type="PROSITE" id="PS00211">
    <property type="entry name" value="ABC_TRANSPORTER_1"/>
    <property type="match status" value="1"/>
</dbReference>
<accession>A0A7I8DXA6</accession>
<evidence type="ECO:0000313" key="6">
    <source>
        <dbReference type="Proteomes" id="UP000593842"/>
    </source>
</evidence>
<feature type="domain" description="ABC transporter" evidence="4">
    <location>
        <begin position="2"/>
        <end position="231"/>
    </location>
</feature>
<dbReference type="GO" id="GO:0005886">
    <property type="term" value="C:plasma membrane"/>
    <property type="evidence" value="ECO:0007669"/>
    <property type="project" value="TreeGrafter"/>
</dbReference>
<dbReference type="EMBL" id="AP024085">
    <property type="protein sequence ID" value="BCL57257.1"/>
    <property type="molecule type" value="Genomic_DNA"/>
</dbReference>
<keyword evidence="3" id="KW-1133">Transmembrane helix</keyword>
<dbReference type="AlphaFoldDB" id="A0A7I8DXA6"/>
<dbReference type="InterPro" id="IPR003439">
    <property type="entry name" value="ABC_transporter-like_ATP-bd"/>
</dbReference>
<dbReference type="InterPro" id="IPR027417">
    <property type="entry name" value="P-loop_NTPase"/>
</dbReference>
<keyword evidence="3" id="KW-0472">Membrane</keyword>
<sequence>MIEMKHINLSFRDKDLFTDQEIKIDSGKITLITGESGSGKSTLLFELARLTDYANKEYIYENEKMSDLDEESFRRKIAFVFQDCRLFNDLSVIQNIEFFSQLGQVEFKKDKMMNLLDELDLNIDLNGEVKVLSGGQKQRLLILCCMMKEPEIIFLDEPTAYLDDENRRRMRKIIYDLCYKYHKTVVIASHDLGMLEIADKHYHIENQQILLKKNIIKENKNLIARKTILTFPLNYYLHAQKSNKIHYKRNIIISFLMIIMTYMMCFQAYYQKETERMINKAIDNELRISYKDGGNTYDMAGTPVSRTLVQDLSQNNMIQNISPFFEWNVAHMTVNDSSFKETVVIQPYYKKMKTVKKNSNPVFLIDKQKINTDKIYISYSLYQKIKGHIHLTGTMQVLKNNEFEFVEIPFELSNADTVDKDIGNRYTKSTENIIYISQNLYQKIINQCIPDDSYQSNVYILKINSYKNIQAVTDFIKKHDQQIKVYNPVSSSILSQTTSFGFEMIYNFSKIIFILFVLSCFIIGMFDVVIRRYQYALLLVNGFNKKQCLKLILKERINYCLLSIVLAQVSVMSVFYLQYHVLTSIIIERALSVLIIINLIILFVPCFTFIILMKINNEGNMLKTSEG</sequence>
<feature type="transmembrane region" description="Helical" evidence="3">
    <location>
        <begin position="559"/>
        <end position="579"/>
    </location>
</feature>
<feature type="transmembrane region" description="Helical" evidence="3">
    <location>
        <begin position="591"/>
        <end position="613"/>
    </location>
</feature>
<evidence type="ECO:0000256" key="1">
    <source>
        <dbReference type="ARBA" id="ARBA00022741"/>
    </source>
</evidence>
<keyword evidence="1" id="KW-0547">Nucleotide-binding</keyword>
<evidence type="ECO:0000256" key="2">
    <source>
        <dbReference type="ARBA" id="ARBA00022840"/>
    </source>
</evidence>
<dbReference type="InterPro" id="IPR003593">
    <property type="entry name" value="AAA+_ATPase"/>
</dbReference>
<keyword evidence="3" id="KW-0812">Transmembrane</keyword>
<evidence type="ECO:0000259" key="4">
    <source>
        <dbReference type="PROSITE" id="PS50893"/>
    </source>
</evidence>
<dbReference type="GO" id="GO:0005524">
    <property type="term" value="F:ATP binding"/>
    <property type="evidence" value="ECO:0007669"/>
    <property type="project" value="UniProtKB-KW"/>
</dbReference>
<dbReference type="SMART" id="SM00382">
    <property type="entry name" value="AAA"/>
    <property type="match status" value="1"/>
</dbReference>
<dbReference type="GeneID" id="70579400"/>
<protein>
    <recommendedName>
        <fullName evidence="4">ABC transporter domain-containing protein</fullName>
    </recommendedName>
</protein>
<dbReference type="GO" id="GO:0016887">
    <property type="term" value="F:ATP hydrolysis activity"/>
    <property type="evidence" value="ECO:0007669"/>
    <property type="project" value="InterPro"/>
</dbReference>
<evidence type="ECO:0000313" key="5">
    <source>
        <dbReference type="EMBL" id="BCL57257.1"/>
    </source>
</evidence>
<dbReference type="GO" id="GO:0022857">
    <property type="term" value="F:transmembrane transporter activity"/>
    <property type="evidence" value="ECO:0007669"/>
    <property type="project" value="TreeGrafter"/>
</dbReference>
<feature type="transmembrane region" description="Helical" evidence="3">
    <location>
        <begin position="251"/>
        <end position="270"/>
    </location>
</feature>
<dbReference type="PANTHER" id="PTHR24220:SF86">
    <property type="entry name" value="ABC TRANSPORTER ABCH.1"/>
    <property type="match status" value="1"/>
</dbReference>
<dbReference type="Proteomes" id="UP000593842">
    <property type="component" value="Chromosome"/>
</dbReference>